<evidence type="ECO:0000313" key="2">
    <source>
        <dbReference type="Proteomes" id="UP001596405"/>
    </source>
</evidence>
<dbReference type="RefSeq" id="WP_066619098.1">
    <property type="nucleotide sequence ID" value="NZ_JBHSYQ010000003.1"/>
</dbReference>
<evidence type="ECO:0000313" key="1">
    <source>
        <dbReference type="EMBL" id="MFC6997566.1"/>
    </source>
</evidence>
<organism evidence="1 2">
    <name type="scientific">Rufibacter roseus</name>
    <dbReference type="NCBI Taxonomy" id="1567108"/>
    <lineage>
        <taxon>Bacteria</taxon>
        <taxon>Pseudomonadati</taxon>
        <taxon>Bacteroidota</taxon>
        <taxon>Cytophagia</taxon>
        <taxon>Cytophagales</taxon>
        <taxon>Hymenobacteraceae</taxon>
        <taxon>Rufibacter</taxon>
    </lineage>
</organism>
<dbReference type="Proteomes" id="UP001596405">
    <property type="component" value="Unassembled WGS sequence"/>
</dbReference>
<gene>
    <name evidence="1" type="ORF">ACFQHR_08015</name>
</gene>
<dbReference type="InterPro" id="IPR021866">
    <property type="entry name" value="SpoIIAA-like"/>
</dbReference>
<name>A0ABW2DIA9_9BACT</name>
<accession>A0ABW2DIA9</accession>
<sequence length="137" mass="16040">MIIYQSGILTLDYDPATDILFVEWPDMQHVLLPEIRQALKVLVDHIRNYDIKRLLIDSTKANIDLEGEEYKEVLKEFGLNIMTTRLQKLARVLTKDKKREQQVEQVKQEINLTVELRTFTQRTEALAWLKASVAETI</sequence>
<dbReference type="Pfam" id="PF11964">
    <property type="entry name" value="SpoIIAA-like"/>
    <property type="match status" value="1"/>
</dbReference>
<keyword evidence="2" id="KW-1185">Reference proteome</keyword>
<dbReference type="EMBL" id="JBHSYQ010000003">
    <property type="protein sequence ID" value="MFC6997566.1"/>
    <property type="molecule type" value="Genomic_DNA"/>
</dbReference>
<reference evidence="2" key="1">
    <citation type="journal article" date="2019" name="Int. J. Syst. Evol. Microbiol.">
        <title>The Global Catalogue of Microorganisms (GCM) 10K type strain sequencing project: providing services to taxonomists for standard genome sequencing and annotation.</title>
        <authorList>
            <consortium name="The Broad Institute Genomics Platform"/>
            <consortium name="The Broad Institute Genome Sequencing Center for Infectious Disease"/>
            <person name="Wu L."/>
            <person name="Ma J."/>
        </authorList>
    </citation>
    <scope>NUCLEOTIDE SEQUENCE [LARGE SCALE GENOMIC DNA]</scope>
    <source>
        <strain evidence="2">CGMCC 4.7393</strain>
    </source>
</reference>
<proteinExistence type="predicted"/>
<protein>
    <submittedName>
        <fullName evidence="1">STAS/SEC14 domain-containing protein</fullName>
    </submittedName>
</protein>
<comment type="caution">
    <text evidence="1">The sequence shown here is derived from an EMBL/GenBank/DDBJ whole genome shotgun (WGS) entry which is preliminary data.</text>
</comment>